<dbReference type="AlphaFoldDB" id="A0A7X0EVH1"/>
<dbReference type="RefSeq" id="WP_246502014.1">
    <property type="nucleotide sequence ID" value="NZ_JACHJB010000001.1"/>
</dbReference>
<dbReference type="EMBL" id="JACHJB010000001">
    <property type="protein sequence ID" value="MBB6345528.1"/>
    <property type="molecule type" value="Genomic_DNA"/>
</dbReference>
<evidence type="ECO:0000313" key="3">
    <source>
        <dbReference type="Proteomes" id="UP000583800"/>
    </source>
</evidence>
<sequence length="77" mass="8305">MGPVEIGKQENGRPWLLKVHGTHVLVAGATGAGKGSIVWSMIRALLRRSRGPGRYTHITETLAAEAAARMGRALWET</sequence>
<keyword evidence="3" id="KW-1185">Reference proteome</keyword>
<keyword evidence="1" id="KW-0472">Membrane</keyword>
<dbReference type="InterPro" id="IPR027417">
    <property type="entry name" value="P-loop_NTPase"/>
</dbReference>
<name>A0A7X0EVH1_9ACTN</name>
<feature type="transmembrane region" description="Helical" evidence="1">
    <location>
        <begin position="24"/>
        <end position="46"/>
    </location>
</feature>
<evidence type="ECO:0000256" key="1">
    <source>
        <dbReference type="SAM" id="Phobius"/>
    </source>
</evidence>
<keyword evidence="1" id="KW-0812">Transmembrane</keyword>
<dbReference type="Proteomes" id="UP000583800">
    <property type="component" value="Unassembled WGS sequence"/>
</dbReference>
<gene>
    <name evidence="2" type="ORF">FHU36_002037</name>
</gene>
<reference evidence="2 3" key="1">
    <citation type="submission" date="2020-08" db="EMBL/GenBank/DDBJ databases">
        <title>Sequencing the genomes of 1000 actinobacteria strains.</title>
        <authorList>
            <person name="Klenk H.-P."/>
        </authorList>
    </citation>
    <scope>NUCLEOTIDE SEQUENCE [LARGE SCALE GENOMIC DNA]</scope>
    <source>
        <strain evidence="2 3">DSM 45913</strain>
    </source>
</reference>
<organism evidence="2 3">
    <name type="scientific">Nonomuraea muscovyensis</name>
    <dbReference type="NCBI Taxonomy" id="1124761"/>
    <lineage>
        <taxon>Bacteria</taxon>
        <taxon>Bacillati</taxon>
        <taxon>Actinomycetota</taxon>
        <taxon>Actinomycetes</taxon>
        <taxon>Streptosporangiales</taxon>
        <taxon>Streptosporangiaceae</taxon>
        <taxon>Nonomuraea</taxon>
    </lineage>
</organism>
<keyword evidence="1" id="KW-1133">Transmembrane helix</keyword>
<comment type="caution">
    <text evidence="2">The sequence shown here is derived from an EMBL/GenBank/DDBJ whole genome shotgun (WGS) entry which is preliminary data.</text>
</comment>
<dbReference type="SUPFAM" id="SSF52540">
    <property type="entry name" value="P-loop containing nucleoside triphosphate hydrolases"/>
    <property type="match status" value="1"/>
</dbReference>
<proteinExistence type="predicted"/>
<dbReference type="Gene3D" id="3.40.50.300">
    <property type="entry name" value="P-loop containing nucleotide triphosphate hydrolases"/>
    <property type="match status" value="1"/>
</dbReference>
<protein>
    <submittedName>
        <fullName evidence="2">Putative AAA+ superfamily ATPase</fullName>
    </submittedName>
</protein>
<evidence type="ECO:0000313" key="2">
    <source>
        <dbReference type="EMBL" id="MBB6345528.1"/>
    </source>
</evidence>
<accession>A0A7X0EVH1</accession>